<dbReference type="PANTHER" id="PTHR43128:SF8">
    <property type="entry name" value="L-LACTATE DEHYDROGENASE A-LIKE 6B"/>
    <property type="match status" value="1"/>
</dbReference>
<dbReference type="InterPro" id="IPR036291">
    <property type="entry name" value="NAD(P)-bd_dom_sf"/>
</dbReference>
<reference evidence="2" key="4">
    <citation type="submission" date="2025-08" db="UniProtKB">
        <authorList>
            <consortium name="Ensembl"/>
        </authorList>
    </citation>
    <scope>IDENTIFICATION</scope>
</reference>
<reference evidence="3" key="3">
    <citation type="submission" date="2018-12" db="EMBL/GenBank/DDBJ databases">
        <title>G10K-VGP greater horseshoe bat female genome, primary haplotype.</title>
        <authorList>
            <person name="Teeling E."/>
            <person name="Myers G."/>
            <person name="Vernes S."/>
            <person name="Pippel M."/>
            <person name="Winkler S."/>
            <person name="Fedrigo O."/>
            <person name="Rhie A."/>
            <person name="Koren S."/>
            <person name="Phillippy A."/>
            <person name="Lewin H."/>
            <person name="Damas J."/>
            <person name="Howe K."/>
            <person name="Mountcastle J."/>
            <person name="Jarvis E.D."/>
        </authorList>
    </citation>
    <scope>NUCLEOTIDE SEQUENCE [LARGE SCALE GENOMIC DNA]</scope>
</reference>
<evidence type="ECO:0000313" key="3">
    <source>
        <dbReference type="Proteomes" id="UP000472240"/>
    </source>
</evidence>
<dbReference type="InterPro" id="IPR001557">
    <property type="entry name" value="L-lactate/malate_DH"/>
</dbReference>
<dbReference type="GO" id="GO:0004459">
    <property type="term" value="F:L-lactate dehydrogenase (NAD+) activity"/>
    <property type="evidence" value="ECO:0007669"/>
    <property type="project" value="TreeGrafter"/>
</dbReference>
<name>A0A671G2I5_RHIFE</name>
<feature type="domain" description="Lactate/malate dehydrogenase N-terminal" evidence="1">
    <location>
        <begin position="22"/>
        <end position="79"/>
    </location>
</feature>
<dbReference type="GeneTree" id="ENSGT00940000163242"/>
<dbReference type="AlphaFoldDB" id="A0A671G2I5"/>
<reference evidence="2 3" key="1">
    <citation type="journal article" date="2015" name="Annu Rev Anim Biosci">
        <title>The Genome 10K Project: a way forward.</title>
        <authorList>
            <person name="Koepfli K.P."/>
            <person name="Paten B."/>
            <person name="O'Brien S.J."/>
            <person name="Koepfli K.P."/>
            <person name="Paten B."/>
            <person name="Antunes A."/>
            <person name="Belov K."/>
            <person name="Bustamante C."/>
            <person name="Castoe T.A."/>
            <person name="Clawson H."/>
            <person name="Crawford A.J."/>
            <person name="Diekhans M."/>
            <person name="Distel D."/>
            <person name="Durbin R."/>
            <person name="Earl D."/>
            <person name="Fujita M.K."/>
            <person name="Gamble T."/>
            <person name="Georges A."/>
            <person name="Gemmell N."/>
            <person name="Gilbert M.T."/>
            <person name="Graves J.M."/>
            <person name="Green R.E."/>
            <person name="Hickey G."/>
            <person name="Jarvis E.D."/>
            <person name="Johnson W."/>
            <person name="Komissarov A."/>
            <person name="Korf I."/>
            <person name="Kuhn R."/>
            <person name="Larkin D.M."/>
            <person name="Lewin H."/>
            <person name="Lopez J.V."/>
            <person name="Ma J."/>
            <person name="Marques-Bonet T."/>
            <person name="Miller W."/>
            <person name="Murphy R."/>
            <person name="Pevzner P."/>
            <person name="Shapiro B."/>
            <person name="Steiner C."/>
            <person name="Tamazian G."/>
            <person name="Venkatesh B."/>
            <person name="Wang J."/>
            <person name="Wayne R."/>
            <person name="Wiley E."/>
            <person name="Yang H."/>
            <person name="Zhang G."/>
            <person name="Haussler D."/>
            <person name="Ryder O."/>
            <person name="O'Brien S.J."/>
        </authorList>
    </citation>
    <scope>NUCLEOTIDE SEQUENCE</scope>
</reference>
<dbReference type="Pfam" id="PF00056">
    <property type="entry name" value="Ldh_1_N"/>
    <property type="match status" value="1"/>
</dbReference>
<proteinExistence type="predicted"/>
<dbReference type="InParanoid" id="A0A671G2I5"/>
<evidence type="ECO:0000259" key="1">
    <source>
        <dbReference type="Pfam" id="PF00056"/>
    </source>
</evidence>
<dbReference type="PANTHER" id="PTHR43128">
    <property type="entry name" value="L-2-HYDROXYCARBOXYLATE DEHYDROGENASE (NAD(P)(+))"/>
    <property type="match status" value="1"/>
</dbReference>
<dbReference type="Ensembl" id="ENSRFET00010032685.1">
    <property type="protein sequence ID" value="ENSRFEP00010030128.1"/>
    <property type="gene ID" value="ENSRFEG00010019955.1"/>
</dbReference>
<reference evidence="2" key="5">
    <citation type="submission" date="2025-09" db="UniProtKB">
        <authorList>
            <consortium name="Ensembl"/>
        </authorList>
    </citation>
    <scope>IDENTIFICATION</scope>
</reference>
<dbReference type="SUPFAM" id="SSF56327">
    <property type="entry name" value="LDH C-terminal domain-like"/>
    <property type="match status" value="1"/>
</dbReference>
<dbReference type="InterPro" id="IPR001236">
    <property type="entry name" value="Lactate/malate_DH_N"/>
</dbReference>
<dbReference type="GO" id="GO:0006089">
    <property type="term" value="P:lactate metabolic process"/>
    <property type="evidence" value="ECO:0007669"/>
    <property type="project" value="TreeGrafter"/>
</dbReference>
<reference evidence="2 3" key="2">
    <citation type="journal article" date="2018" name="Annu Rev Anim Biosci">
        <title>Bat Biology, Genomes, and the Bat1K Project: To Generate Chromosome-Level Genomes for All Living Bat Species.</title>
        <authorList>
            <person name="Teeling E.C."/>
            <person name="Vernes S.C."/>
            <person name="Davalos L.M."/>
            <person name="Ray D.A."/>
            <person name="Gilbert M.T.P."/>
            <person name="Myers E."/>
        </authorList>
    </citation>
    <scope>NUCLEOTIDE SEQUENCE</scope>
</reference>
<accession>A0A671G2I5</accession>
<sequence>MVTVKPEFIKNFTSEEGIYSNKISIIEIGSADMACTISILLKGLSDELAFVDVYKGKMMGETMDLQHGSPFVKMPHIVSGKVDILTYVAWKLTAFPKNHVIGSGCNIDTAHFRFLIGQRLGIHSESCHGLVLGDSSGKHKSITEPCTLSETYLECIDHIAI</sequence>
<dbReference type="InterPro" id="IPR015955">
    <property type="entry name" value="Lactate_DH/Glyco_Ohase_4_C"/>
</dbReference>
<dbReference type="Gene3D" id="3.40.50.720">
    <property type="entry name" value="NAD(P)-binding Rossmann-like Domain"/>
    <property type="match status" value="2"/>
</dbReference>
<dbReference type="Gene3D" id="3.90.110.10">
    <property type="entry name" value="Lactate dehydrogenase/glycoside hydrolase, family 4, C-terminal"/>
    <property type="match status" value="1"/>
</dbReference>
<dbReference type="PRINTS" id="PR00086">
    <property type="entry name" value="LLDHDRGNASE"/>
</dbReference>
<protein>
    <recommendedName>
        <fullName evidence="1">Lactate/malate dehydrogenase N-terminal domain-containing protein</fullName>
    </recommendedName>
</protein>
<evidence type="ECO:0000313" key="2">
    <source>
        <dbReference type="Ensembl" id="ENSRFEP00010030128.1"/>
    </source>
</evidence>
<organism evidence="2 3">
    <name type="scientific">Rhinolophus ferrumequinum</name>
    <name type="common">Greater horseshoe bat</name>
    <dbReference type="NCBI Taxonomy" id="59479"/>
    <lineage>
        <taxon>Eukaryota</taxon>
        <taxon>Metazoa</taxon>
        <taxon>Chordata</taxon>
        <taxon>Craniata</taxon>
        <taxon>Vertebrata</taxon>
        <taxon>Euteleostomi</taxon>
        <taxon>Mammalia</taxon>
        <taxon>Eutheria</taxon>
        <taxon>Laurasiatheria</taxon>
        <taxon>Chiroptera</taxon>
        <taxon>Yinpterochiroptera</taxon>
        <taxon>Rhinolophoidea</taxon>
        <taxon>Rhinolophidae</taxon>
        <taxon>Rhinolophinae</taxon>
        <taxon>Rhinolophus</taxon>
    </lineage>
</organism>
<dbReference type="Proteomes" id="UP000472240">
    <property type="component" value="Chromosome 11"/>
</dbReference>
<keyword evidence="3" id="KW-1185">Reference proteome</keyword>
<dbReference type="SUPFAM" id="SSF51735">
    <property type="entry name" value="NAD(P)-binding Rossmann-fold domains"/>
    <property type="match status" value="1"/>
</dbReference>